<dbReference type="EMBL" id="JAINZZ010000053">
    <property type="protein sequence ID" value="MBY8881682.1"/>
    <property type="molecule type" value="Genomic_DNA"/>
</dbReference>
<keyword evidence="1 2" id="KW-0143">Chaperone</keyword>
<evidence type="ECO:0000256" key="2">
    <source>
        <dbReference type="HAMAP-Rule" id="MF_01384"/>
    </source>
</evidence>
<proteinExistence type="inferred from homology"/>
<evidence type="ECO:0000256" key="1">
    <source>
        <dbReference type="ARBA" id="ARBA00023186"/>
    </source>
</evidence>
<dbReference type="HAMAP" id="MF_01384">
    <property type="entry name" value="UreD"/>
    <property type="match status" value="1"/>
</dbReference>
<comment type="subunit">
    <text evidence="2">UreD, UreF and UreG form a complex that acts as a GTP-hydrolysis-dependent molecular chaperone, activating the urease apoprotein by helping to assemble the nickel containing metallocenter of UreC. The UreE protein probably delivers the nickel.</text>
</comment>
<comment type="similarity">
    <text evidence="2">Belongs to the UreD family.</text>
</comment>
<sequence length="275" mass="27849">MTGGVRVAAVADGRGGTALPLLAGEGALAVRRTGTRAWTQQSPRPKGAAVTLVGAMSAPLGGDRMRVEIAVGADARLTVRSAAATVALPGRGGESAWYDVLLTVAGGAELLWLPEPLIAAAGSDLRMTTRVDLVRGARLVLREEAVLGRYGESPGRLASRLTVTVDGRPLLDQDFRVGPGSAPGWDGPAGLAGHRAFGQLLVAGSGTATLGPQLLTRASDVVQAVATPLAGGAATLVTALAPDARHLRPLLARTLEELLDGSATDIRPVPAAGPP</sequence>
<name>A0ABS7QEW4_9ACTN</name>
<accession>A0ABS7QEW4</accession>
<comment type="subcellular location">
    <subcellularLocation>
        <location evidence="2">Cytoplasm</location>
    </subcellularLocation>
</comment>
<evidence type="ECO:0000313" key="3">
    <source>
        <dbReference type="EMBL" id="MBY8881682.1"/>
    </source>
</evidence>
<dbReference type="InterPro" id="IPR002669">
    <property type="entry name" value="UreD"/>
</dbReference>
<comment type="caution">
    <text evidence="3">The sequence shown here is derived from an EMBL/GenBank/DDBJ whole genome shotgun (WGS) entry which is preliminary data.</text>
</comment>
<comment type="function">
    <text evidence="2">Required for maturation of urease via the functional incorporation of the urease nickel metallocenter.</text>
</comment>
<dbReference type="Pfam" id="PF01774">
    <property type="entry name" value="UreD"/>
    <property type="match status" value="1"/>
</dbReference>
<evidence type="ECO:0000313" key="4">
    <source>
        <dbReference type="Proteomes" id="UP000778578"/>
    </source>
</evidence>
<organism evidence="3 4">
    <name type="scientific">Actinacidiphila acidipaludis</name>
    <dbReference type="NCBI Taxonomy" id="2873382"/>
    <lineage>
        <taxon>Bacteria</taxon>
        <taxon>Bacillati</taxon>
        <taxon>Actinomycetota</taxon>
        <taxon>Actinomycetes</taxon>
        <taxon>Kitasatosporales</taxon>
        <taxon>Streptomycetaceae</taxon>
        <taxon>Actinacidiphila</taxon>
    </lineage>
</organism>
<keyword evidence="4" id="KW-1185">Reference proteome</keyword>
<dbReference type="Proteomes" id="UP000778578">
    <property type="component" value="Unassembled WGS sequence"/>
</dbReference>
<reference evidence="3 4" key="1">
    <citation type="submission" date="2021-08" db="EMBL/GenBank/DDBJ databases">
        <title>WGS of actinomycetes from Thailand.</title>
        <authorList>
            <person name="Thawai C."/>
        </authorList>
    </citation>
    <scope>NUCLEOTIDE SEQUENCE [LARGE SCALE GENOMIC DNA]</scope>
    <source>
        <strain evidence="3 4">PLK6-54</strain>
    </source>
</reference>
<keyword evidence="2" id="KW-0963">Cytoplasm</keyword>
<keyword evidence="2" id="KW-0996">Nickel insertion</keyword>
<protein>
    <recommendedName>
        <fullName evidence="2">Urease accessory protein UreD</fullName>
    </recommendedName>
</protein>
<gene>
    <name evidence="2" type="primary">ureD</name>
    <name evidence="3" type="ORF">K7862_29200</name>
</gene>